<protein>
    <submittedName>
        <fullName evidence="1">Uncharacterized protein</fullName>
    </submittedName>
</protein>
<reference evidence="1" key="1">
    <citation type="journal article" date="2022" name="G3 (Bethesda)">
        <title>High quality genome of the basidiomycete yeast Dioszegia hungarica PDD-24b-2 isolated from cloud water.</title>
        <authorList>
            <person name="Jarrige D."/>
            <person name="Haridas S."/>
            <person name="Bleykasten-Grosshans C."/>
            <person name="Joly M."/>
            <person name="Nadalig T."/>
            <person name="Sancelme M."/>
            <person name="Vuilleumier S."/>
            <person name="Grigoriev I.V."/>
            <person name="Amato P."/>
            <person name="Bringel F."/>
        </authorList>
    </citation>
    <scope>NUCLEOTIDE SEQUENCE</scope>
    <source>
        <strain evidence="1">PDD-24b-2</strain>
    </source>
</reference>
<organism evidence="1 2">
    <name type="scientific">Dioszegia hungarica</name>
    <dbReference type="NCBI Taxonomy" id="4972"/>
    <lineage>
        <taxon>Eukaryota</taxon>
        <taxon>Fungi</taxon>
        <taxon>Dikarya</taxon>
        <taxon>Basidiomycota</taxon>
        <taxon>Agaricomycotina</taxon>
        <taxon>Tremellomycetes</taxon>
        <taxon>Tremellales</taxon>
        <taxon>Bulleribasidiaceae</taxon>
        <taxon>Dioszegia</taxon>
    </lineage>
</organism>
<dbReference type="AlphaFoldDB" id="A0AA38HBC1"/>
<comment type="caution">
    <text evidence="1">The sequence shown here is derived from an EMBL/GenBank/DDBJ whole genome shotgun (WGS) entry which is preliminary data.</text>
</comment>
<accession>A0AA38HBC1</accession>
<name>A0AA38HBC1_9TREE</name>
<dbReference type="EMBL" id="JAKWFO010000005">
    <property type="protein sequence ID" value="KAI9636815.1"/>
    <property type="molecule type" value="Genomic_DNA"/>
</dbReference>
<gene>
    <name evidence="1" type="ORF">MKK02DRAFT_45522</name>
</gene>
<sequence length="378" mass="43016">MTLFQALCRPHLYKSVVTADLSRFLPPVFTKSRWESLALTEHIYIEYEEEDFSIPYDVLMEKGQWGIVGLTADRNEAFSMMRWTDEVRRLSETLVRHLKFEAALEVFPRLKTVAVCSIYGPQADKWRRYSKQRDDLDRCRAGWDRFLSVYKVQQCCYWGNGGPLGMPTLTAEPPRTDAHHPLAIQHISSPVDRDELRTPPGAPVRWVAAMGAAQSWQEAYYDLGAELHRKAMQRSRMEEFLGNAAYLIQADVYCSSSVLGQTNGDLVRPLLEVAGEKGISLYPDASVPVDAQRALAAKLGPEMHDWMRDDGCDEFPDEVRWHASCDTPVCEACGWHPVSTGDEPWYGSAGERVPWLMETEEGKKRAAVEVAKWQREEP</sequence>
<dbReference type="GeneID" id="77732672"/>
<dbReference type="RefSeq" id="XP_052946592.1">
    <property type="nucleotide sequence ID" value="XM_053093467.1"/>
</dbReference>
<proteinExistence type="predicted"/>
<keyword evidence="2" id="KW-1185">Reference proteome</keyword>
<evidence type="ECO:0000313" key="2">
    <source>
        <dbReference type="Proteomes" id="UP001164286"/>
    </source>
</evidence>
<evidence type="ECO:0000313" key="1">
    <source>
        <dbReference type="EMBL" id="KAI9636815.1"/>
    </source>
</evidence>
<dbReference type="Proteomes" id="UP001164286">
    <property type="component" value="Unassembled WGS sequence"/>
</dbReference>